<feature type="transmembrane region" description="Helical" evidence="1">
    <location>
        <begin position="175"/>
        <end position="193"/>
    </location>
</feature>
<feature type="transmembrane region" description="Helical" evidence="1">
    <location>
        <begin position="57"/>
        <end position="80"/>
    </location>
</feature>
<dbReference type="SUPFAM" id="SSF103481">
    <property type="entry name" value="Multidrug resistance efflux transporter EmrE"/>
    <property type="match status" value="2"/>
</dbReference>
<dbReference type="AlphaFoldDB" id="A0A975P8W9"/>
<feature type="transmembrane region" description="Helical" evidence="1">
    <location>
        <begin position="233"/>
        <end position="253"/>
    </location>
</feature>
<keyword evidence="1" id="KW-1133">Transmembrane helix</keyword>
<feature type="transmembrane region" description="Helical" evidence="1">
    <location>
        <begin position="33"/>
        <end position="51"/>
    </location>
</feature>
<feature type="transmembrane region" description="Helical" evidence="1">
    <location>
        <begin position="87"/>
        <end position="109"/>
    </location>
</feature>
<accession>A0A975P8W9</accession>
<name>A0A975P8W9_9RHOB</name>
<dbReference type="KEGG" id="gfu:KM031_03365"/>
<feature type="transmembrane region" description="Helical" evidence="1">
    <location>
        <begin position="205"/>
        <end position="227"/>
    </location>
</feature>
<keyword evidence="1" id="KW-0812">Transmembrane</keyword>
<keyword evidence="1" id="KW-0472">Membrane</keyword>
<gene>
    <name evidence="3" type="ORF">KM031_03365</name>
</gene>
<protein>
    <submittedName>
        <fullName evidence="3">DMT family transporter</fullName>
    </submittedName>
</protein>
<feature type="transmembrane region" description="Helical" evidence="1">
    <location>
        <begin position="144"/>
        <end position="163"/>
    </location>
</feature>
<dbReference type="InterPro" id="IPR000620">
    <property type="entry name" value="EamA_dom"/>
</dbReference>
<evidence type="ECO:0000259" key="2">
    <source>
        <dbReference type="Pfam" id="PF00892"/>
    </source>
</evidence>
<evidence type="ECO:0000313" key="3">
    <source>
        <dbReference type="EMBL" id="QWK90961.1"/>
    </source>
</evidence>
<feature type="domain" description="EamA" evidence="2">
    <location>
        <begin position="145"/>
        <end position="275"/>
    </location>
</feature>
<keyword evidence="4" id="KW-1185">Reference proteome</keyword>
<dbReference type="RefSeq" id="WP_215503152.1">
    <property type="nucleotide sequence ID" value="NZ_CP076361.1"/>
</dbReference>
<feature type="transmembrane region" description="Helical" evidence="1">
    <location>
        <begin position="260"/>
        <end position="278"/>
    </location>
</feature>
<sequence length="279" mass="28144">MTSLLFGLIAALAWGLHDFLVRHVSQKAAAGPLMAVALAAGSAILAPLTLIEGWSGVSVPAIGLALLSGVAFSLASLGLYRAFAIGPVALVAPICGAYPLGSLALALASGSSVTARDWLAVAMVIAGIALVARQPGPQSGPRAAAILWAVLGAAGFALTFHFGQAAARLGGELPATLIARLTALALVLLALQVRPAPMAPALRHWRWLALMGALDVLALGFVIASGSRPNPEYAAVTSAIFGIVTILLAWRFLGERLGRVQGAGLALVFAGIATLAAGS</sequence>
<feature type="domain" description="EamA" evidence="2">
    <location>
        <begin position="3"/>
        <end position="132"/>
    </location>
</feature>
<dbReference type="EMBL" id="CP076361">
    <property type="protein sequence ID" value="QWK90961.1"/>
    <property type="molecule type" value="Genomic_DNA"/>
</dbReference>
<evidence type="ECO:0000313" key="4">
    <source>
        <dbReference type="Proteomes" id="UP000679352"/>
    </source>
</evidence>
<feature type="transmembrane region" description="Helical" evidence="1">
    <location>
        <begin position="6"/>
        <end position="21"/>
    </location>
</feature>
<feature type="transmembrane region" description="Helical" evidence="1">
    <location>
        <begin position="115"/>
        <end position="132"/>
    </location>
</feature>
<dbReference type="InterPro" id="IPR037185">
    <property type="entry name" value="EmrE-like"/>
</dbReference>
<proteinExistence type="predicted"/>
<dbReference type="Proteomes" id="UP000679352">
    <property type="component" value="Chromosome"/>
</dbReference>
<dbReference type="Pfam" id="PF00892">
    <property type="entry name" value="EamA"/>
    <property type="match status" value="2"/>
</dbReference>
<evidence type="ECO:0000256" key="1">
    <source>
        <dbReference type="SAM" id="Phobius"/>
    </source>
</evidence>
<reference evidence="3" key="1">
    <citation type="submission" date="2021-06" db="EMBL/GenBank/DDBJ databases">
        <title>Direct submission.</title>
        <authorList>
            <person name="Lee C.-S."/>
            <person name="Jin L."/>
        </authorList>
    </citation>
    <scope>NUCLEOTIDE SEQUENCE</scope>
    <source>
        <strain evidence="3">Con5</strain>
    </source>
</reference>
<organism evidence="3 4">
    <name type="scientific">Gemmobacter fulvus</name>
    <dbReference type="NCBI Taxonomy" id="2840474"/>
    <lineage>
        <taxon>Bacteria</taxon>
        <taxon>Pseudomonadati</taxon>
        <taxon>Pseudomonadota</taxon>
        <taxon>Alphaproteobacteria</taxon>
        <taxon>Rhodobacterales</taxon>
        <taxon>Paracoccaceae</taxon>
        <taxon>Gemmobacter</taxon>
    </lineage>
</organism>
<dbReference type="GO" id="GO:0016020">
    <property type="term" value="C:membrane"/>
    <property type="evidence" value="ECO:0007669"/>
    <property type="project" value="InterPro"/>
</dbReference>